<protein>
    <submittedName>
        <fullName evidence="1">Uncharacterized protein</fullName>
    </submittedName>
</protein>
<evidence type="ECO:0000313" key="1">
    <source>
        <dbReference type="EMBL" id="OKH20346.1"/>
    </source>
</evidence>
<reference evidence="1 2" key="1">
    <citation type="submission" date="2016-11" db="EMBL/GenBank/DDBJ databases">
        <title>Draft Genome Sequences of Nine Cyanobacterial Strains from Diverse Habitats.</title>
        <authorList>
            <person name="Zhu T."/>
            <person name="Hou S."/>
            <person name="Lu X."/>
            <person name="Hess W.R."/>
        </authorList>
    </citation>
    <scope>NUCLEOTIDE SEQUENCE [LARGE SCALE GENOMIC DNA]</scope>
    <source>
        <strain evidence="1 2">NIES-593</strain>
    </source>
</reference>
<dbReference type="EMBL" id="MRCB01000031">
    <property type="protein sequence ID" value="OKH20346.1"/>
    <property type="molecule type" value="Genomic_DNA"/>
</dbReference>
<dbReference type="STRING" id="1921803.NIES593_19165"/>
<dbReference type="AlphaFoldDB" id="A0A1U7H9T6"/>
<gene>
    <name evidence="1" type="ORF">NIES593_19165</name>
</gene>
<dbReference type="Proteomes" id="UP000186868">
    <property type="component" value="Unassembled WGS sequence"/>
</dbReference>
<evidence type="ECO:0000313" key="2">
    <source>
        <dbReference type="Proteomes" id="UP000186868"/>
    </source>
</evidence>
<proteinExistence type="predicted"/>
<accession>A0A1U7H9T6</accession>
<dbReference type="OrthoDB" id="466434at2"/>
<dbReference type="RefSeq" id="WP_073601111.1">
    <property type="nucleotide sequence ID" value="NZ_MRCB01000031.1"/>
</dbReference>
<name>A0A1U7H9T6_9CYAN</name>
<comment type="caution">
    <text evidence="1">The sequence shown here is derived from an EMBL/GenBank/DDBJ whole genome shotgun (WGS) entry which is preliminary data.</text>
</comment>
<organism evidence="1 2">
    <name type="scientific">Hydrococcus rivularis NIES-593</name>
    <dbReference type="NCBI Taxonomy" id="1921803"/>
    <lineage>
        <taxon>Bacteria</taxon>
        <taxon>Bacillati</taxon>
        <taxon>Cyanobacteriota</taxon>
        <taxon>Cyanophyceae</taxon>
        <taxon>Pleurocapsales</taxon>
        <taxon>Hydrococcaceae</taxon>
        <taxon>Hydrococcus</taxon>
    </lineage>
</organism>
<keyword evidence="2" id="KW-1185">Reference proteome</keyword>
<sequence>MSAAKPLQGIELINCAQANAKLGLETATWQCGYGDDTQLFLQNLQFACHRIGIDIEHLKIGRFDRGMTNRY</sequence>